<keyword evidence="2" id="KW-1185">Reference proteome</keyword>
<sequence>MAESQDWRIAEESHKYLVVEFPEEEGDDGLPVAVISSNWLCDDNDVPACYWPSYLKSTSQREKALLQHQQIREESCMKCPIIIKFSTGIFLLN</sequence>
<name>A0A653C865_CALMS</name>
<dbReference type="EMBL" id="CAACVG010007189">
    <property type="protein sequence ID" value="VEN44097.1"/>
    <property type="molecule type" value="Genomic_DNA"/>
</dbReference>
<dbReference type="Proteomes" id="UP000410492">
    <property type="component" value="Unassembled WGS sequence"/>
</dbReference>
<organism evidence="1 2">
    <name type="scientific">Callosobruchus maculatus</name>
    <name type="common">Southern cowpea weevil</name>
    <name type="synonym">Pulse bruchid</name>
    <dbReference type="NCBI Taxonomy" id="64391"/>
    <lineage>
        <taxon>Eukaryota</taxon>
        <taxon>Metazoa</taxon>
        <taxon>Ecdysozoa</taxon>
        <taxon>Arthropoda</taxon>
        <taxon>Hexapoda</taxon>
        <taxon>Insecta</taxon>
        <taxon>Pterygota</taxon>
        <taxon>Neoptera</taxon>
        <taxon>Endopterygota</taxon>
        <taxon>Coleoptera</taxon>
        <taxon>Polyphaga</taxon>
        <taxon>Cucujiformia</taxon>
        <taxon>Chrysomeloidea</taxon>
        <taxon>Chrysomelidae</taxon>
        <taxon>Bruchinae</taxon>
        <taxon>Bruchini</taxon>
        <taxon>Callosobruchus</taxon>
    </lineage>
</organism>
<reference evidence="1 2" key="1">
    <citation type="submission" date="2019-01" db="EMBL/GenBank/DDBJ databases">
        <authorList>
            <person name="Sayadi A."/>
        </authorList>
    </citation>
    <scope>NUCLEOTIDE SEQUENCE [LARGE SCALE GENOMIC DNA]</scope>
</reference>
<gene>
    <name evidence="1" type="ORF">CALMAC_LOCUS7019</name>
</gene>
<dbReference type="OrthoDB" id="5959043at2759"/>
<evidence type="ECO:0000313" key="1">
    <source>
        <dbReference type="EMBL" id="VEN44097.1"/>
    </source>
</evidence>
<protein>
    <submittedName>
        <fullName evidence="1">Uncharacterized protein</fullName>
    </submittedName>
</protein>
<accession>A0A653C865</accession>
<proteinExistence type="predicted"/>
<evidence type="ECO:0000313" key="2">
    <source>
        <dbReference type="Proteomes" id="UP000410492"/>
    </source>
</evidence>
<dbReference type="AlphaFoldDB" id="A0A653C865"/>